<feature type="region of interest" description="Disordered" evidence="6">
    <location>
        <begin position="87"/>
        <end position="122"/>
    </location>
</feature>
<dbReference type="CDD" id="cd00067">
    <property type="entry name" value="GAL4"/>
    <property type="match status" value="1"/>
</dbReference>
<organism evidence="8 9">
    <name type="scientific">Kwoniella shandongensis</name>
    <dbReference type="NCBI Taxonomy" id="1734106"/>
    <lineage>
        <taxon>Eukaryota</taxon>
        <taxon>Fungi</taxon>
        <taxon>Dikarya</taxon>
        <taxon>Basidiomycota</taxon>
        <taxon>Agaricomycotina</taxon>
        <taxon>Tremellomycetes</taxon>
        <taxon>Tremellales</taxon>
        <taxon>Cryptococcaceae</taxon>
        <taxon>Kwoniella</taxon>
    </lineage>
</organism>
<dbReference type="PROSITE" id="PS00463">
    <property type="entry name" value="ZN2_CY6_FUNGAL_1"/>
    <property type="match status" value="1"/>
</dbReference>
<feature type="compositionally biased region" description="Polar residues" evidence="6">
    <location>
        <begin position="87"/>
        <end position="96"/>
    </location>
</feature>
<dbReference type="Proteomes" id="UP000322225">
    <property type="component" value="Chromosome 11"/>
</dbReference>
<dbReference type="GO" id="GO:0000981">
    <property type="term" value="F:DNA-binding transcription factor activity, RNA polymerase II-specific"/>
    <property type="evidence" value="ECO:0007669"/>
    <property type="project" value="InterPro"/>
</dbReference>
<dbReference type="GO" id="GO:0008270">
    <property type="term" value="F:zinc ion binding"/>
    <property type="evidence" value="ECO:0007669"/>
    <property type="project" value="InterPro"/>
</dbReference>
<dbReference type="EMBL" id="CP144061">
    <property type="protein sequence ID" value="WWD21801.1"/>
    <property type="molecule type" value="Genomic_DNA"/>
</dbReference>
<dbReference type="SMART" id="SM00066">
    <property type="entry name" value="GAL4"/>
    <property type="match status" value="1"/>
</dbReference>
<keyword evidence="5" id="KW-0539">Nucleus</keyword>
<evidence type="ECO:0000256" key="4">
    <source>
        <dbReference type="ARBA" id="ARBA00023163"/>
    </source>
</evidence>
<evidence type="ECO:0000313" key="8">
    <source>
        <dbReference type="EMBL" id="WWD21801.1"/>
    </source>
</evidence>
<evidence type="ECO:0000259" key="7">
    <source>
        <dbReference type="PROSITE" id="PS50048"/>
    </source>
</evidence>
<sequence length="635" mass="70833">MIQPYVQLNHGKRPLARNSACEECKLRKVRCPAQKPACLNCVQHGRSCTYPEPSARKRRMEQRMNERIGESSRSVSEEPPVHHIVSTCTPSANGHQRYSHHNPRNPGVQSFQPSAGPEAAQPLPAHLDELDFSWLLDLPNVDAPAPEYDQEQYLWLYFTHRPFSGLEMNIARFYERLASPDELERPHPALLNAIVSSFAMASPDGPQYMTVTRASPIPSVRARAETFYNKAEAAFSAAVRDNGTLRLRMLDLMRAAVLMAEWLFTELREGEAVLLTASVCRIAISCCFDQIPSSTLVEPAHNVRMLLRRKPLCPLPVDQVDLADRIYAFWSVAMLDMSASIATCVPPHIDPTRILTPLPKPWASYTDDSNLPDCYLADMFKFPDEQLAPQTPYGYMIQTTVLLQLTSLKSVALFHKSPPGWIFSAMNGVCSVPDRELGAALDRFDKTLPVDFKSQKLSADGTLDIDSSAFTIRFFLAAARMYYADTNSYEEPNDAALYQARHIVDLIRLCSTTSMQSMSLLVYMMWILAADMLIREVKRLEVQGESLAAITLNRDIDFLIQTLTFVCQDSPLFAAELDGLYECRAWQPQIRPSTATTNTTNTSSSLNPSPRTVVSVPSTSSGSGGRAEPQAVDSV</sequence>
<keyword evidence="2" id="KW-0479">Metal-binding</keyword>
<feature type="region of interest" description="Disordered" evidence="6">
    <location>
        <begin position="592"/>
        <end position="635"/>
    </location>
</feature>
<evidence type="ECO:0000256" key="1">
    <source>
        <dbReference type="ARBA" id="ARBA00004123"/>
    </source>
</evidence>
<evidence type="ECO:0000256" key="3">
    <source>
        <dbReference type="ARBA" id="ARBA00023015"/>
    </source>
</evidence>
<keyword evidence="9" id="KW-1185">Reference proteome</keyword>
<evidence type="ECO:0000313" key="9">
    <source>
        <dbReference type="Proteomes" id="UP000322225"/>
    </source>
</evidence>
<reference evidence="8" key="2">
    <citation type="submission" date="2024-01" db="EMBL/GenBank/DDBJ databases">
        <title>Comparative genomics of Cryptococcus and Kwoniella reveals pathogenesis evolution and contrasting modes of karyotype evolution via chromosome fusion or intercentromeric recombination.</title>
        <authorList>
            <person name="Coelho M.A."/>
            <person name="David-Palma M."/>
            <person name="Shea T."/>
            <person name="Bowers K."/>
            <person name="McGinley-Smith S."/>
            <person name="Mohammad A.W."/>
            <person name="Gnirke A."/>
            <person name="Yurkov A.M."/>
            <person name="Nowrousian M."/>
            <person name="Sun S."/>
            <person name="Cuomo C.A."/>
            <person name="Heitman J."/>
        </authorList>
    </citation>
    <scope>NUCLEOTIDE SEQUENCE</scope>
    <source>
        <strain evidence="8">CBS 12478</strain>
    </source>
</reference>
<dbReference type="RefSeq" id="XP_065823882.1">
    <property type="nucleotide sequence ID" value="XM_065967810.1"/>
</dbReference>
<feature type="domain" description="Zn(2)-C6 fungal-type" evidence="7">
    <location>
        <begin position="20"/>
        <end position="50"/>
    </location>
</feature>
<dbReference type="KEGG" id="ksn:43592025"/>
<evidence type="ECO:0000256" key="6">
    <source>
        <dbReference type="SAM" id="MobiDB-lite"/>
    </source>
</evidence>
<evidence type="ECO:0000256" key="2">
    <source>
        <dbReference type="ARBA" id="ARBA00022723"/>
    </source>
</evidence>
<gene>
    <name evidence="8" type="ORF">CI109_106289</name>
</gene>
<dbReference type="GeneID" id="43592025"/>
<dbReference type="InterPro" id="IPR001138">
    <property type="entry name" value="Zn2Cys6_DnaBD"/>
</dbReference>
<proteinExistence type="predicted"/>
<dbReference type="InterPro" id="IPR050815">
    <property type="entry name" value="TF_fung"/>
</dbReference>
<reference evidence="8" key="1">
    <citation type="submission" date="2017-08" db="EMBL/GenBank/DDBJ databases">
        <authorList>
            <person name="Cuomo C."/>
            <person name="Billmyre B."/>
            <person name="Heitman J."/>
        </authorList>
    </citation>
    <scope>NUCLEOTIDE SEQUENCE</scope>
    <source>
        <strain evidence="8">CBS 12478</strain>
    </source>
</reference>
<accession>A0AAJ8LR59</accession>
<keyword evidence="4" id="KW-0804">Transcription</keyword>
<dbReference type="Pfam" id="PF00172">
    <property type="entry name" value="Zn_clus"/>
    <property type="match status" value="1"/>
</dbReference>
<feature type="compositionally biased region" description="Low complexity" evidence="6">
    <location>
        <begin position="592"/>
        <end position="621"/>
    </location>
</feature>
<comment type="subcellular location">
    <subcellularLocation>
        <location evidence="1">Nucleus</location>
    </subcellularLocation>
</comment>
<dbReference type="CDD" id="cd12148">
    <property type="entry name" value="fungal_TF_MHR"/>
    <property type="match status" value="1"/>
</dbReference>
<keyword evidence="3" id="KW-0805">Transcription regulation</keyword>
<dbReference type="AlphaFoldDB" id="A0AAJ8LR59"/>
<dbReference type="InterPro" id="IPR036864">
    <property type="entry name" value="Zn2-C6_fun-type_DNA-bd_sf"/>
</dbReference>
<dbReference type="GO" id="GO:0005634">
    <property type="term" value="C:nucleus"/>
    <property type="evidence" value="ECO:0007669"/>
    <property type="project" value="UniProtKB-SubCell"/>
</dbReference>
<protein>
    <recommendedName>
        <fullName evidence="7">Zn(2)-C6 fungal-type domain-containing protein</fullName>
    </recommendedName>
</protein>
<dbReference type="PANTHER" id="PTHR47338">
    <property type="entry name" value="ZN(II)2CYS6 TRANSCRIPTION FACTOR (EUROFUNG)-RELATED"/>
    <property type="match status" value="1"/>
</dbReference>
<dbReference type="SUPFAM" id="SSF57701">
    <property type="entry name" value="Zn2/Cys6 DNA-binding domain"/>
    <property type="match status" value="1"/>
</dbReference>
<dbReference type="PANTHER" id="PTHR47338:SF29">
    <property type="entry name" value="ZN(2)-C6 FUNGAL-TYPE DOMAIN-CONTAINING PROTEIN"/>
    <property type="match status" value="1"/>
</dbReference>
<name>A0AAJ8LR59_9TREE</name>
<dbReference type="Gene3D" id="4.10.240.10">
    <property type="entry name" value="Zn(2)-C6 fungal-type DNA-binding domain"/>
    <property type="match status" value="1"/>
</dbReference>
<dbReference type="PROSITE" id="PS50048">
    <property type="entry name" value="ZN2_CY6_FUNGAL_2"/>
    <property type="match status" value="1"/>
</dbReference>
<evidence type="ECO:0000256" key="5">
    <source>
        <dbReference type="ARBA" id="ARBA00023242"/>
    </source>
</evidence>